<dbReference type="EMBL" id="NBSK02000005">
    <property type="protein sequence ID" value="KAJ0202543.1"/>
    <property type="molecule type" value="Genomic_DNA"/>
</dbReference>
<organism evidence="1 2">
    <name type="scientific">Lactuca sativa</name>
    <name type="common">Garden lettuce</name>
    <dbReference type="NCBI Taxonomy" id="4236"/>
    <lineage>
        <taxon>Eukaryota</taxon>
        <taxon>Viridiplantae</taxon>
        <taxon>Streptophyta</taxon>
        <taxon>Embryophyta</taxon>
        <taxon>Tracheophyta</taxon>
        <taxon>Spermatophyta</taxon>
        <taxon>Magnoliopsida</taxon>
        <taxon>eudicotyledons</taxon>
        <taxon>Gunneridae</taxon>
        <taxon>Pentapetalae</taxon>
        <taxon>asterids</taxon>
        <taxon>campanulids</taxon>
        <taxon>Asterales</taxon>
        <taxon>Asteraceae</taxon>
        <taxon>Cichorioideae</taxon>
        <taxon>Cichorieae</taxon>
        <taxon>Lactucinae</taxon>
        <taxon>Lactuca</taxon>
    </lineage>
</organism>
<sequence length="132" mass="15121">MKYEVSLTIIAIIIGFDMDEGWYSFYCRYCSKKVTKNDDDSATGPFHCEGCGGVSDVYGKYILYSWTMRAFNFFHIFRCVWLDFYPFMCSIQENIVSVHDDNLEAVDLEALISSSSARKHPIGIVATTYSLE</sequence>
<accession>A0A9R1VAN1</accession>
<comment type="caution">
    <text evidence="1">The sequence shown here is derived from an EMBL/GenBank/DDBJ whole genome shotgun (WGS) entry which is preliminary data.</text>
</comment>
<proteinExistence type="predicted"/>
<name>A0A9R1VAN1_LACSA</name>
<reference evidence="1 2" key="1">
    <citation type="journal article" date="2017" name="Nat. Commun.">
        <title>Genome assembly with in vitro proximity ligation data and whole-genome triplication in lettuce.</title>
        <authorList>
            <person name="Reyes-Chin-Wo S."/>
            <person name="Wang Z."/>
            <person name="Yang X."/>
            <person name="Kozik A."/>
            <person name="Arikit S."/>
            <person name="Song C."/>
            <person name="Xia L."/>
            <person name="Froenicke L."/>
            <person name="Lavelle D.O."/>
            <person name="Truco M.J."/>
            <person name="Xia R."/>
            <person name="Zhu S."/>
            <person name="Xu C."/>
            <person name="Xu H."/>
            <person name="Xu X."/>
            <person name="Cox K."/>
            <person name="Korf I."/>
            <person name="Meyers B.C."/>
            <person name="Michelmore R.W."/>
        </authorList>
    </citation>
    <scope>NUCLEOTIDE SEQUENCE [LARGE SCALE GENOMIC DNA]</scope>
    <source>
        <strain evidence="2">cv. Salinas</strain>
        <tissue evidence="1">Seedlings</tissue>
    </source>
</reference>
<dbReference type="InterPro" id="IPR012340">
    <property type="entry name" value="NA-bd_OB-fold"/>
</dbReference>
<dbReference type="Proteomes" id="UP000235145">
    <property type="component" value="Unassembled WGS sequence"/>
</dbReference>
<dbReference type="Gene3D" id="2.40.50.140">
    <property type="entry name" value="Nucleic acid-binding proteins"/>
    <property type="match status" value="1"/>
</dbReference>
<dbReference type="AlphaFoldDB" id="A0A9R1VAN1"/>
<keyword evidence="2" id="KW-1185">Reference proteome</keyword>
<protein>
    <submittedName>
        <fullName evidence="1">Uncharacterized protein</fullName>
    </submittedName>
</protein>
<evidence type="ECO:0000313" key="2">
    <source>
        <dbReference type="Proteomes" id="UP000235145"/>
    </source>
</evidence>
<evidence type="ECO:0000313" key="1">
    <source>
        <dbReference type="EMBL" id="KAJ0202543.1"/>
    </source>
</evidence>
<gene>
    <name evidence="1" type="ORF">LSAT_V11C500292180</name>
</gene>